<feature type="transmembrane region" description="Helical" evidence="3">
    <location>
        <begin position="6"/>
        <end position="31"/>
    </location>
</feature>
<gene>
    <name evidence="4" type="primary">dltD</name>
    <name evidence="4" type="ORF">BU085_05870</name>
</gene>
<dbReference type="NCBIfam" id="TIGR04092">
    <property type="entry name" value="LTA_DltD"/>
    <property type="match status" value="1"/>
</dbReference>
<evidence type="ECO:0000256" key="1">
    <source>
        <dbReference type="PIRNR" id="PIRNR021438"/>
    </source>
</evidence>
<dbReference type="AlphaFoldDB" id="A0A2T4Q0U7"/>
<sequence>MKLKPFLPILISGVIFIIFVLLPAQLFTGLINDKTLANNRISLTDQVLKGTLIQNQLYKSDKYYPIYGSSELGKDDPFNPAIALNKHHSDKNVFLLGTGGSTDLINAVELASQYDNLKGKKLTFIISPQWFTNHGLTNQNFDARMSQTQINQMFNQKDMPEDLKQHFAKRLLQFPHVHNKDYLKQVAKDPNNVSGNYISAFKENQLIKIEAIKSLFSFTKPPLSHVDPATDEKASWSQMRNKAEEIGKDNTKSNQYHIRDPYWKLIKGNKRKVKRDYEFNVNSPEFQDLKLLVQTMNKAGADVQYVSIPSNGKWYDHIGIDSDRRQAVYKKIHSTVVDNGGKIYDMTDKDYEKYVISDAVHIGWKGWVYVDQQIAKHMNDDKQPKVDHKDKQKHQEDNK</sequence>
<accession>A0A2T4Q0U7</accession>
<dbReference type="Proteomes" id="UP000240717">
    <property type="component" value="Unassembled WGS sequence"/>
</dbReference>
<evidence type="ECO:0000256" key="3">
    <source>
        <dbReference type="SAM" id="Phobius"/>
    </source>
</evidence>
<dbReference type="PIRSF" id="PIRSF021438">
    <property type="entry name" value="DltD"/>
    <property type="match status" value="1"/>
</dbReference>
<keyword evidence="1 3" id="KW-0472">Membrane</keyword>
<protein>
    <recommendedName>
        <fullName evidence="1">Protein DltD</fullName>
    </recommendedName>
</protein>
<dbReference type="STRING" id="1194526.A284_09065"/>
<dbReference type="InterPro" id="IPR006998">
    <property type="entry name" value="DltD"/>
</dbReference>
<dbReference type="PANTHER" id="PTHR40039">
    <property type="entry name" value="PROTEIN DLTD"/>
    <property type="match status" value="1"/>
</dbReference>
<organism evidence="4 5">
    <name type="scientific">Staphylococcus warneri</name>
    <dbReference type="NCBI Taxonomy" id="1292"/>
    <lineage>
        <taxon>Bacteria</taxon>
        <taxon>Bacillati</taxon>
        <taxon>Bacillota</taxon>
        <taxon>Bacilli</taxon>
        <taxon>Bacillales</taxon>
        <taxon>Staphylococcaceae</taxon>
        <taxon>Staphylococcus</taxon>
    </lineage>
</organism>
<evidence type="ECO:0000256" key="2">
    <source>
        <dbReference type="SAM" id="MobiDB-lite"/>
    </source>
</evidence>
<comment type="pathway">
    <text evidence="1">Cell wall biogenesis; lipoteichoic acid biosynthesis.</text>
</comment>
<dbReference type="EMBL" id="PZEV01000015">
    <property type="protein sequence ID" value="PTI51259.1"/>
    <property type="molecule type" value="Genomic_DNA"/>
</dbReference>
<dbReference type="Pfam" id="PF04914">
    <property type="entry name" value="DltD"/>
    <property type="match status" value="1"/>
</dbReference>
<comment type="similarity">
    <text evidence="1">Belongs to the DltD family.</text>
</comment>
<dbReference type="SUPFAM" id="SSF52266">
    <property type="entry name" value="SGNH hydrolase"/>
    <property type="match status" value="1"/>
</dbReference>
<dbReference type="GO" id="GO:0070395">
    <property type="term" value="P:lipoteichoic acid biosynthetic process"/>
    <property type="evidence" value="ECO:0007669"/>
    <property type="project" value="UniProtKB-UniRule"/>
</dbReference>
<evidence type="ECO:0000313" key="4">
    <source>
        <dbReference type="EMBL" id="PTI51259.1"/>
    </source>
</evidence>
<comment type="caution">
    <text evidence="4">The sequence shown here is derived from an EMBL/GenBank/DDBJ whole genome shotgun (WGS) entry which is preliminary data.</text>
</comment>
<reference evidence="4 5" key="1">
    <citation type="journal article" date="2016" name="Front. Microbiol.">
        <title>Comprehensive Phylogenetic Analysis of Bovine Non-aureus Staphylococci Species Based on Whole-Genome Sequencing.</title>
        <authorList>
            <person name="Naushad S."/>
            <person name="Barkema H.W."/>
            <person name="Luby C."/>
            <person name="Condas L.A."/>
            <person name="Nobrega D.B."/>
            <person name="Carson D.A."/>
            <person name="De Buck J."/>
        </authorList>
    </citation>
    <scope>NUCLEOTIDE SEQUENCE [LARGE SCALE GENOMIC DNA]</scope>
    <source>
        <strain evidence="4 5">SNUC 2993</strain>
    </source>
</reference>
<name>A0A2T4Q0U7_STAWA</name>
<keyword evidence="3" id="KW-0812">Transmembrane</keyword>
<keyword evidence="1" id="KW-1003">Cell membrane</keyword>
<dbReference type="GO" id="GO:0005886">
    <property type="term" value="C:plasma membrane"/>
    <property type="evidence" value="ECO:0007669"/>
    <property type="project" value="UniProtKB-UniRule"/>
</dbReference>
<keyword evidence="3" id="KW-1133">Transmembrane helix</keyword>
<dbReference type="RefSeq" id="WP_107532356.1">
    <property type="nucleotide sequence ID" value="NZ_PZEV01000015.1"/>
</dbReference>
<feature type="region of interest" description="Disordered" evidence="2">
    <location>
        <begin position="378"/>
        <end position="399"/>
    </location>
</feature>
<evidence type="ECO:0000313" key="5">
    <source>
        <dbReference type="Proteomes" id="UP000240717"/>
    </source>
</evidence>
<dbReference type="UniPathway" id="UPA00556"/>
<dbReference type="InterPro" id="IPR023896">
    <property type="entry name" value="LTA_DltD"/>
</dbReference>
<dbReference type="PANTHER" id="PTHR40039:SF1">
    <property type="entry name" value="PROTEIN DLTD"/>
    <property type="match status" value="1"/>
</dbReference>
<proteinExistence type="inferred from homology"/>